<name>A0AAV9ZWH1_9AGAR</name>
<organism evidence="2 3">
    <name type="scientific">Favolaschia claudopus</name>
    <dbReference type="NCBI Taxonomy" id="2862362"/>
    <lineage>
        <taxon>Eukaryota</taxon>
        <taxon>Fungi</taxon>
        <taxon>Dikarya</taxon>
        <taxon>Basidiomycota</taxon>
        <taxon>Agaricomycotina</taxon>
        <taxon>Agaricomycetes</taxon>
        <taxon>Agaricomycetidae</taxon>
        <taxon>Agaricales</taxon>
        <taxon>Marasmiineae</taxon>
        <taxon>Mycenaceae</taxon>
        <taxon>Favolaschia</taxon>
    </lineage>
</organism>
<dbReference type="EMBL" id="JAWWNJ010000104">
    <property type="protein sequence ID" value="KAK6993079.1"/>
    <property type="molecule type" value="Genomic_DNA"/>
</dbReference>
<comment type="caution">
    <text evidence="2">The sequence shown here is derived from an EMBL/GenBank/DDBJ whole genome shotgun (WGS) entry which is preliminary data.</text>
</comment>
<protein>
    <submittedName>
        <fullName evidence="2">Uncharacterized protein</fullName>
    </submittedName>
</protein>
<reference evidence="2 3" key="1">
    <citation type="journal article" date="2024" name="J Genomics">
        <title>Draft genome sequencing and assembly of Favolaschia claudopus CIRM-BRFM 2984 isolated from oak limbs.</title>
        <authorList>
            <person name="Navarro D."/>
            <person name="Drula E."/>
            <person name="Chaduli D."/>
            <person name="Cazenave R."/>
            <person name="Ahrendt S."/>
            <person name="Wang J."/>
            <person name="Lipzen A."/>
            <person name="Daum C."/>
            <person name="Barry K."/>
            <person name="Grigoriev I.V."/>
            <person name="Favel A."/>
            <person name="Rosso M.N."/>
            <person name="Martin F."/>
        </authorList>
    </citation>
    <scope>NUCLEOTIDE SEQUENCE [LARGE SCALE GENOMIC DNA]</scope>
    <source>
        <strain evidence="2 3">CIRM-BRFM 2984</strain>
    </source>
</reference>
<evidence type="ECO:0000313" key="3">
    <source>
        <dbReference type="Proteomes" id="UP001362999"/>
    </source>
</evidence>
<proteinExistence type="predicted"/>
<dbReference type="Proteomes" id="UP001362999">
    <property type="component" value="Unassembled WGS sequence"/>
</dbReference>
<sequence>MRLGPKIPPISALCGNPEDHHFASESWGPSPMMLLHWRPGQPIDLKTHRNDAESAHSLSVLARISQEISKDTVATVNVAHSESESLLRRFATNSGIPGPNLCGLVAKNRSNETPASLAINHTKHFAFHPHLGQQTGCFSVFFFGVRASPTAKREDYDGWTTGRLRVSIADKEAQKFCLARYSFHGERHDPEQRKACVQRERSRSPMSWPPFSRSSHYALRALLVLKVHSRPKLSLYVLEGDLLGLCRPSNASDTLSRYEGSIEYQLAYVRTLGWGSLASPARPFGEREIMAAPSRPTRSGDASMIVSFLRVRSREEGMEEEDEARIHSKPTRTSSSSFPVGVGGVWSLRVADGCIRGRRRRRRKQGAAAQTGSHRGGEKLDGTGNSRPLPSPGLDAPATLDDKTPVTTGRLTFIRVVWSAASGIAGKSGSGQMTEYIASSTFPYAHERAFPRRVSEAHIIFPDPIRRWRNEPYAECFHRVGRTTSSMPARTSASSMMTYTASAGGQPRVKNSFPDLLCCGENVLGTEELTHSSPRKTITDCQAGLYSLRRVSGKRLRAVAVRVSRNAAAQDPIMEAVVKNRVMFLEMRGQQRNTTVIWSEGGPRREGCVRR</sequence>
<feature type="region of interest" description="Disordered" evidence="1">
    <location>
        <begin position="357"/>
        <end position="403"/>
    </location>
</feature>
<dbReference type="AlphaFoldDB" id="A0AAV9ZWH1"/>
<gene>
    <name evidence="2" type="ORF">R3P38DRAFT_2801082</name>
</gene>
<accession>A0AAV9ZWH1</accession>
<evidence type="ECO:0000256" key="1">
    <source>
        <dbReference type="SAM" id="MobiDB-lite"/>
    </source>
</evidence>
<keyword evidence="3" id="KW-1185">Reference proteome</keyword>
<evidence type="ECO:0000313" key="2">
    <source>
        <dbReference type="EMBL" id="KAK6993079.1"/>
    </source>
</evidence>
<feature type="region of interest" description="Disordered" evidence="1">
    <location>
        <begin position="314"/>
        <end position="338"/>
    </location>
</feature>